<keyword evidence="7 11" id="KW-0648">Protein biosynthesis</keyword>
<keyword evidence="8 11" id="KW-0030">Aminoacyl-tRNA synthetase</keyword>
<comment type="subcellular location">
    <subcellularLocation>
        <location evidence="11">Cytoplasm</location>
    </subcellularLocation>
</comment>
<dbReference type="PRINTS" id="PR00980">
    <property type="entry name" value="TRNASYNTHALA"/>
</dbReference>
<dbReference type="Gene3D" id="3.30.980.10">
    <property type="entry name" value="Threonyl-trna Synthetase, Chain A, domain 2"/>
    <property type="match status" value="1"/>
</dbReference>
<organism evidence="13 14">
    <name type="scientific">Fodinicola feengrottensis</name>
    <dbReference type="NCBI Taxonomy" id="435914"/>
    <lineage>
        <taxon>Bacteria</taxon>
        <taxon>Bacillati</taxon>
        <taxon>Actinomycetota</taxon>
        <taxon>Actinomycetes</taxon>
        <taxon>Mycobacteriales</taxon>
        <taxon>Fodinicola</taxon>
    </lineage>
</organism>
<dbReference type="HAMAP" id="MF_00036_B">
    <property type="entry name" value="Ala_tRNA_synth_B"/>
    <property type="match status" value="1"/>
</dbReference>
<evidence type="ECO:0000256" key="6">
    <source>
        <dbReference type="ARBA" id="ARBA00022884"/>
    </source>
</evidence>
<keyword evidence="14" id="KW-1185">Reference proteome</keyword>
<dbReference type="Gene3D" id="3.10.310.40">
    <property type="match status" value="1"/>
</dbReference>
<dbReference type="InterPro" id="IPR023033">
    <property type="entry name" value="Ala_tRNA_ligase_euk/bac"/>
</dbReference>
<dbReference type="PANTHER" id="PTHR11777">
    <property type="entry name" value="ALANYL-TRNA SYNTHETASE"/>
    <property type="match status" value="1"/>
</dbReference>
<protein>
    <recommendedName>
        <fullName evidence="11">Alanine--tRNA ligase</fullName>
        <ecNumber evidence="11">6.1.1.7</ecNumber>
    </recommendedName>
    <alternativeName>
        <fullName evidence="11">Alanyl-tRNA synthetase</fullName>
        <shortName evidence="11">AlaRS</shortName>
    </alternativeName>
</protein>
<name>A0ABP4RW38_9ACTN</name>
<dbReference type="Pfam" id="PF01411">
    <property type="entry name" value="tRNA-synt_2c"/>
    <property type="match status" value="1"/>
</dbReference>
<comment type="function">
    <text evidence="9 11">Catalyzes the attachment of alanine to tRNA(Ala) in a two-step reaction: alanine is first activated by ATP to form Ala-AMP and then transferred to the acceptor end of tRNA(Ala). Also edits incorrectly charged Ser-tRNA(Ala) and Gly-tRNA(Ala) via its editing domain.</text>
</comment>
<dbReference type="NCBIfam" id="TIGR00344">
    <property type="entry name" value="alaS"/>
    <property type="match status" value="1"/>
</dbReference>
<evidence type="ECO:0000313" key="13">
    <source>
        <dbReference type="EMBL" id="GAA1661712.1"/>
    </source>
</evidence>
<evidence type="ECO:0000256" key="11">
    <source>
        <dbReference type="HAMAP-Rule" id="MF_00036"/>
    </source>
</evidence>
<evidence type="ECO:0000256" key="10">
    <source>
        <dbReference type="ARBA" id="ARBA00048300"/>
    </source>
</evidence>
<dbReference type="SUPFAM" id="SSF55681">
    <property type="entry name" value="Class II aaRS and biotin synthetases"/>
    <property type="match status" value="1"/>
</dbReference>
<feature type="binding site" evidence="11">
    <location>
        <position position="574"/>
    </location>
    <ligand>
        <name>Zn(2+)</name>
        <dbReference type="ChEBI" id="CHEBI:29105"/>
    </ligand>
</feature>
<feature type="domain" description="Alanyl-transfer RNA synthetases family profile" evidence="12">
    <location>
        <begin position="1"/>
        <end position="715"/>
    </location>
</feature>
<dbReference type="EC" id="6.1.1.7" evidence="11"/>
<dbReference type="Pfam" id="PF07973">
    <property type="entry name" value="tRNA_SAD"/>
    <property type="match status" value="1"/>
</dbReference>
<dbReference type="Gene3D" id="2.40.30.130">
    <property type="match status" value="1"/>
</dbReference>
<dbReference type="InterPro" id="IPR002318">
    <property type="entry name" value="Ala-tRNA-lgiase_IIc"/>
</dbReference>
<evidence type="ECO:0000256" key="3">
    <source>
        <dbReference type="ARBA" id="ARBA00022598"/>
    </source>
</evidence>
<dbReference type="InterPro" id="IPR009000">
    <property type="entry name" value="Transl_B-barrel_sf"/>
</dbReference>
<dbReference type="InterPro" id="IPR045864">
    <property type="entry name" value="aa-tRNA-synth_II/BPL/LPL"/>
</dbReference>
<evidence type="ECO:0000259" key="12">
    <source>
        <dbReference type="PROSITE" id="PS50860"/>
    </source>
</evidence>
<comment type="cofactor">
    <cofactor evidence="11">
        <name>Zn(2+)</name>
        <dbReference type="ChEBI" id="CHEBI:29105"/>
    </cofactor>
    <text evidence="11">Binds 1 zinc ion per subunit.</text>
</comment>
<dbReference type="GO" id="GO:0016874">
    <property type="term" value="F:ligase activity"/>
    <property type="evidence" value="ECO:0007669"/>
    <property type="project" value="UniProtKB-KW"/>
</dbReference>
<dbReference type="EMBL" id="BAAANY010000002">
    <property type="protein sequence ID" value="GAA1661712.1"/>
    <property type="molecule type" value="Genomic_DNA"/>
</dbReference>
<evidence type="ECO:0000256" key="1">
    <source>
        <dbReference type="ARBA" id="ARBA00008226"/>
    </source>
</evidence>
<evidence type="ECO:0000256" key="9">
    <source>
        <dbReference type="ARBA" id="ARBA00024779"/>
    </source>
</evidence>
<comment type="caution">
    <text evidence="13">The sequence shown here is derived from an EMBL/GenBank/DDBJ whole genome shotgun (WGS) entry which is preliminary data.</text>
</comment>
<dbReference type="InterPro" id="IPR018163">
    <property type="entry name" value="Thr/Ala-tRNA-synth_IIc_edit"/>
</dbReference>
<dbReference type="PANTHER" id="PTHR11777:SF9">
    <property type="entry name" value="ALANINE--TRNA LIGASE, CYTOPLASMIC"/>
    <property type="match status" value="1"/>
</dbReference>
<evidence type="ECO:0000313" key="14">
    <source>
        <dbReference type="Proteomes" id="UP001500618"/>
    </source>
</evidence>
<dbReference type="InterPro" id="IPR012947">
    <property type="entry name" value="tRNA_SAD"/>
</dbReference>
<evidence type="ECO:0000256" key="2">
    <source>
        <dbReference type="ARBA" id="ARBA00022555"/>
    </source>
</evidence>
<keyword evidence="11" id="KW-0862">Zinc</keyword>
<comment type="catalytic activity">
    <reaction evidence="10 11">
        <text>tRNA(Ala) + L-alanine + ATP = L-alanyl-tRNA(Ala) + AMP + diphosphate</text>
        <dbReference type="Rhea" id="RHEA:12540"/>
        <dbReference type="Rhea" id="RHEA-COMP:9657"/>
        <dbReference type="Rhea" id="RHEA-COMP:9923"/>
        <dbReference type="ChEBI" id="CHEBI:30616"/>
        <dbReference type="ChEBI" id="CHEBI:33019"/>
        <dbReference type="ChEBI" id="CHEBI:57972"/>
        <dbReference type="ChEBI" id="CHEBI:78442"/>
        <dbReference type="ChEBI" id="CHEBI:78497"/>
        <dbReference type="ChEBI" id="CHEBI:456215"/>
        <dbReference type="EC" id="6.1.1.7"/>
    </reaction>
</comment>
<dbReference type="RefSeq" id="WP_344307363.1">
    <property type="nucleotide sequence ID" value="NZ_BAAANY010000002.1"/>
</dbReference>
<keyword evidence="2 11" id="KW-0820">tRNA-binding</keyword>
<dbReference type="Gene3D" id="3.30.930.10">
    <property type="entry name" value="Bira Bifunctional Protein, Domain 2"/>
    <property type="match status" value="1"/>
</dbReference>
<dbReference type="Proteomes" id="UP001500618">
    <property type="component" value="Unassembled WGS sequence"/>
</dbReference>
<keyword evidence="3 11" id="KW-0436">Ligase</keyword>
<evidence type="ECO:0000256" key="8">
    <source>
        <dbReference type="ARBA" id="ARBA00023146"/>
    </source>
</evidence>
<keyword evidence="11" id="KW-0963">Cytoplasm</keyword>
<dbReference type="SMART" id="SM00863">
    <property type="entry name" value="tRNA_SAD"/>
    <property type="match status" value="1"/>
</dbReference>
<evidence type="ECO:0000256" key="5">
    <source>
        <dbReference type="ARBA" id="ARBA00022840"/>
    </source>
</evidence>
<reference evidence="14" key="1">
    <citation type="journal article" date="2019" name="Int. J. Syst. Evol. Microbiol.">
        <title>The Global Catalogue of Microorganisms (GCM) 10K type strain sequencing project: providing services to taxonomists for standard genome sequencing and annotation.</title>
        <authorList>
            <consortium name="The Broad Institute Genomics Platform"/>
            <consortium name="The Broad Institute Genome Sequencing Center for Infectious Disease"/>
            <person name="Wu L."/>
            <person name="Ma J."/>
        </authorList>
    </citation>
    <scope>NUCLEOTIDE SEQUENCE [LARGE SCALE GENOMIC DNA]</scope>
    <source>
        <strain evidence="14">JCM 14718</strain>
    </source>
</reference>
<dbReference type="InterPro" id="IPR018162">
    <property type="entry name" value="Ala-tRNA-ligase_IIc_anticod-bd"/>
</dbReference>
<feature type="binding site" evidence="11">
    <location>
        <position position="676"/>
    </location>
    <ligand>
        <name>Zn(2+)</name>
        <dbReference type="ChEBI" id="CHEBI:29105"/>
    </ligand>
</feature>
<evidence type="ECO:0000256" key="4">
    <source>
        <dbReference type="ARBA" id="ARBA00022741"/>
    </source>
</evidence>
<comment type="similarity">
    <text evidence="1 11">Belongs to the class-II aminoacyl-tRNA synthetase family.</text>
</comment>
<feature type="binding site" evidence="11">
    <location>
        <position position="570"/>
    </location>
    <ligand>
        <name>Zn(2+)</name>
        <dbReference type="ChEBI" id="CHEBI:29105"/>
    </ligand>
</feature>
<feature type="binding site" evidence="11">
    <location>
        <position position="672"/>
    </location>
    <ligand>
        <name>Zn(2+)</name>
        <dbReference type="ChEBI" id="CHEBI:29105"/>
    </ligand>
</feature>
<gene>
    <name evidence="13" type="primary">alaS_1</name>
    <name evidence="11" type="synonym">alaS</name>
    <name evidence="13" type="ORF">GCM10009765_09060</name>
</gene>
<keyword evidence="6 11" id="KW-0694">RNA-binding</keyword>
<keyword evidence="5 11" id="KW-0067">ATP-binding</keyword>
<dbReference type="SUPFAM" id="SSF55186">
    <property type="entry name" value="ThrRS/AlaRS common domain"/>
    <property type="match status" value="1"/>
</dbReference>
<dbReference type="SUPFAM" id="SSF101353">
    <property type="entry name" value="Putative anticodon-binding domain of alanyl-tRNA synthetase (AlaRS)"/>
    <property type="match status" value="1"/>
</dbReference>
<sequence>MRAPEIRQKFLDYFISRGHSQLPSSPLVSDDPTLLLTNAGMNQFKPVFLGEVTPASPRATTVQKCVRTVDIENVGRTTRHVTFFEMLGNFSFGDYFKPEVISYAWEVLTEVYQLPPDRLWVTVYLDDDEAVEVWRRIGVPADRIQRLGWADNYWSMGVPGPCGPSSEICYDRGPAYGEPGGPAVNDERYLELWNLVFMQNIRGEGGDKDGFAVVGELPRRNIDTGLGLDRLAIILQDVESITQTDLLAPTFEVVEDLVGRRFPGHDGTEASVSYQVVVDHARTIAFLIADGVLPSNEGSGYVLRRLMRRAIRHAQSLGVTDLVLPTITTSVVDNLGEVWPELALARSLIERVSDREEQSFGTTLRQGTRLLDAAISRTRTTGGFQLSGETAFELHDTYGFPVDLTIEAARTAGLTVDGDRYATLLEDQRQRAKSNRKGKTSAALHRQGTYRQLMAKYRPTEFVGYHETVAETEVLAVLRNGEPVQSATQGQEVEIVLRRSPFYAESGGQVGDIGTLADDAGTVVDITDTRYGIADLRLHVARITSGEVHSGQSMRAVVDSSRRAAVARSHSATHVLHATLRRILGDHARQQGSLVAPDRLRFDFTHFAAVDSEQLDTIGMLVNEYLLDDPDVRVWHATRAEAEAAGATAFFGEKYGDRVRIVDIGDASRELCGGTHVGHGAQAGPIRIYGESSVGAGLRRIEALTGRDALRFADTERRILGEVAALLGSRPENAVTTLHARLAALAAAQESLRGLRKRELDVLAGSLSGQRREVGDGWLVTARLDDVSPEELRPLAVAVLGRTPDVAPGAVVLATASSDKAQLVAAINATLLGRGQPARVLLGLAGKTVGGGAGGTGPIGTAGGRWAERVDAALTQAESAAVALLTRS</sequence>
<dbReference type="SUPFAM" id="SSF50447">
    <property type="entry name" value="Translation proteins"/>
    <property type="match status" value="1"/>
</dbReference>
<dbReference type="InterPro" id="IPR018165">
    <property type="entry name" value="Ala-tRNA-synth_IIc_core"/>
</dbReference>
<evidence type="ECO:0000256" key="7">
    <source>
        <dbReference type="ARBA" id="ARBA00022917"/>
    </source>
</evidence>
<keyword evidence="11" id="KW-0479">Metal-binding</keyword>
<dbReference type="InterPro" id="IPR050058">
    <property type="entry name" value="Ala-tRNA_ligase"/>
</dbReference>
<dbReference type="PROSITE" id="PS50860">
    <property type="entry name" value="AA_TRNA_LIGASE_II_ALA"/>
    <property type="match status" value="1"/>
</dbReference>
<dbReference type="Gene3D" id="3.30.54.20">
    <property type="match status" value="1"/>
</dbReference>
<comment type="domain">
    <text evidence="11">Consists of three domains; the N-terminal catalytic domain, the editing domain and the C-terminal C-Ala domain. The editing domain removes incorrectly charged amino acids, while the C-Ala domain, along with tRNA(Ala), serves as a bridge to cooperatively bring together the editing and aminoacylation centers thus stimulating deacylation of misacylated tRNAs.</text>
</comment>
<keyword evidence="4 11" id="KW-0547">Nucleotide-binding</keyword>
<proteinExistence type="inferred from homology"/>
<dbReference type="InterPro" id="IPR018164">
    <property type="entry name" value="Ala-tRNA-synth_IIc_N"/>
</dbReference>
<dbReference type="CDD" id="cd00673">
    <property type="entry name" value="AlaRS_core"/>
    <property type="match status" value="1"/>
</dbReference>
<accession>A0ABP4RW38</accession>